<dbReference type="AlphaFoldDB" id="A0AA40GFT3"/>
<dbReference type="EMBL" id="JAHYIQ010000001">
    <property type="protein sequence ID" value="KAK1137053.1"/>
    <property type="molecule type" value="Genomic_DNA"/>
</dbReference>
<protein>
    <submittedName>
        <fullName evidence="1">Uncharacterized protein</fullName>
    </submittedName>
</protein>
<comment type="caution">
    <text evidence="1">The sequence shown here is derived from an EMBL/GenBank/DDBJ whole genome shotgun (WGS) entry which is preliminary data.</text>
</comment>
<keyword evidence="2" id="KW-1185">Reference proteome</keyword>
<gene>
    <name evidence="1" type="ORF">K0M31_001581</name>
</gene>
<accession>A0AA40GFT3</accession>
<dbReference type="Proteomes" id="UP001177670">
    <property type="component" value="Unassembled WGS sequence"/>
</dbReference>
<sequence>MYLAQSGLYTGLGKKLELERVARRIEVDYALIGQKEKGDLSTSFRKVTSERTTWRSRGEFRLQNGNDEIINNDRLKDYPEKSKD</sequence>
<reference evidence="1" key="1">
    <citation type="submission" date="2021-10" db="EMBL/GenBank/DDBJ databases">
        <title>Melipona bicolor Genome sequencing and assembly.</title>
        <authorList>
            <person name="Araujo N.S."/>
            <person name="Arias M.C."/>
        </authorList>
    </citation>
    <scope>NUCLEOTIDE SEQUENCE</scope>
    <source>
        <strain evidence="1">USP_2M_L1-L4_2017</strain>
        <tissue evidence="1">Whole body</tissue>
    </source>
</reference>
<evidence type="ECO:0000313" key="1">
    <source>
        <dbReference type="EMBL" id="KAK1137053.1"/>
    </source>
</evidence>
<name>A0AA40GFT3_9HYME</name>
<evidence type="ECO:0000313" key="2">
    <source>
        <dbReference type="Proteomes" id="UP001177670"/>
    </source>
</evidence>
<organism evidence="1 2">
    <name type="scientific">Melipona bicolor</name>
    <dbReference type="NCBI Taxonomy" id="60889"/>
    <lineage>
        <taxon>Eukaryota</taxon>
        <taxon>Metazoa</taxon>
        <taxon>Ecdysozoa</taxon>
        <taxon>Arthropoda</taxon>
        <taxon>Hexapoda</taxon>
        <taxon>Insecta</taxon>
        <taxon>Pterygota</taxon>
        <taxon>Neoptera</taxon>
        <taxon>Endopterygota</taxon>
        <taxon>Hymenoptera</taxon>
        <taxon>Apocrita</taxon>
        <taxon>Aculeata</taxon>
        <taxon>Apoidea</taxon>
        <taxon>Anthophila</taxon>
        <taxon>Apidae</taxon>
        <taxon>Melipona</taxon>
    </lineage>
</organism>
<proteinExistence type="predicted"/>